<dbReference type="STRING" id="1515612.SKP52_23170"/>
<gene>
    <name evidence="2" type="ORF">SKP52_23170</name>
</gene>
<name>A0A0A7PTQ9_9SPHN</name>
<dbReference type="InterPro" id="IPR004027">
    <property type="entry name" value="SEC_C_motif"/>
</dbReference>
<evidence type="ECO:0000256" key="1">
    <source>
        <dbReference type="SAM" id="MobiDB-lite"/>
    </source>
</evidence>
<organism evidence="2 3">
    <name type="scientific">Sphingopyxis fribergensis</name>
    <dbReference type="NCBI Taxonomy" id="1515612"/>
    <lineage>
        <taxon>Bacteria</taxon>
        <taxon>Pseudomonadati</taxon>
        <taxon>Pseudomonadota</taxon>
        <taxon>Alphaproteobacteria</taxon>
        <taxon>Sphingomonadales</taxon>
        <taxon>Sphingomonadaceae</taxon>
        <taxon>Sphingopyxis</taxon>
    </lineage>
</organism>
<dbReference type="Gene3D" id="3.10.450.50">
    <property type="match status" value="1"/>
</dbReference>
<dbReference type="HOGENOM" id="CLU_327825_0_0_5"/>
<dbReference type="SUPFAM" id="SSF103642">
    <property type="entry name" value="Sec-C motif"/>
    <property type="match status" value="1"/>
</dbReference>
<dbReference type="EMBL" id="CP009122">
    <property type="protein sequence ID" value="AJA11477.1"/>
    <property type="molecule type" value="Genomic_DNA"/>
</dbReference>
<dbReference type="SUPFAM" id="SSF52540">
    <property type="entry name" value="P-loop containing nucleoside triphosphate hydrolases"/>
    <property type="match status" value="1"/>
</dbReference>
<accession>A0A0A7PTQ9</accession>
<dbReference type="KEGG" id="sphk:SKP52_23170"/>
<reference evidence="2 3" key="1">
    <citation type="journal article" date="2015" name="Int. J. Syst. Evol. Microbiol.">
        <title>Description of Sphingopyxis fribergensis sp. nov. - a soil bacterium with the ability to degrade styrene and phenylacetic acid.</title>
        <authorList>
            <person name="Oelschlagel M."/>
            <person name="Ruckert C."/>
            <person name="Kalinowski J."/>
            <person name="Schmidt G."/>
            <person name="Schlomann M."/>
            <person name="Tischler D."/>
        </authorList>
    </citation>
    <scope>NUCLEOTIDE SEQUENCE [LARGE SCALE GENOMIC DNA]</scope>
    <source>
        <strain evidence="2 3">Kp5.2</strain>
    </source>
</reference>
<evidence type="ECO:0000313" key="2">
    <source>
        <dbReference type="EMBL" id="AJA11477.1"/>
    </source>
</evidence>
<dbReference type="Pfam" id="PF02810">
    <property type="entry name" value="SEC-C"/>
    <property type="match status" value="1"/>
</dbReference>
<protein>
    <recommendedName>
        <fullName evidence="4">SEC-C motif-containing protein</fullName>
    </recommendedName>
</protein>
<evidence type="ECO:0008006" key="4">
    <source>
        <dbReference type="Google" id="ProtNLM"/>
    </source>
</evidence>
<evidence type="ECO:0000313" key="3">
    <source>
        <dbReference type="Proteomes" id="UP000030907"/>
    </source>
</evidence>
<feature type="region of interest" description="Disordered" evidence="1">
    <location>
        <begin position="1"/>
        <end position="31"/>
    </location>
</feature>
<dbReference type="InterPro" id="IPR027417">
    <property type="entry name" value="P-loop_NTPase"/>
</dbReference>
<sequence length="978" mass="107111">MTASEDPGDNSGHNAADHRAEDEAERPQPPVDELLVLDERQLIRIEAVHRGFLYQHLFAAACLLLAGKAGAEHIIVERDEDIEVQLPDARIYAQVKTRQDVLNPSDISGALERFEDIRADHQNGLRAGDARFVIATNAPPSPALLKKIAADDWPDDVELHWPGGPEPSDNCLPRPADNVAGMAAYCSDLAAQLPFGLLRPETLTWKLAAMVMLASAGTPPREDHSFSREELPDLFEQLVVQMQQLPAPPPVYRAQVDEPALLSDQPVRIIAGLSGSGKTAWMAEAAVHAALPVTYLDVGDTPGPALASAVAREVAAKMFGRSNDKLGEILLPGASGLDMVSALSIKLGEDGLHAAVVIDNSHRIPAADIEALVARGPNLRFVLLSQPGRHIAELEAGLDIQAETLNGWDEDTIAAAVQDAGCRADFGDCERLSRITGGLPFYVLNAATIAAREYGGDIRAFCTDIEQQTNIVETAQEIILRRAFEGLPPVDRETIAVLSLADVALSRDEASALLQAACDIDAKAATARLRALPATGALELFGNSGLKIHDAVRILGKADVSAKGQDFEQKALGSLQRVIVSSIRTNWSLAKLGLLIRLFGLLGQARILVQFATDELFHELGVWPEIEPYLLTIAADPNGDAETRLWALDGLVFNDLREGDYEAGRERVDEMESLLRANELGDEEWMAWGMKRMLLLSELGDIDGVRAMLDEVSDRLPDQPEHLRVFRYNRALALFKLGDNDTAVSEALALIGEYYRELGIRPDDVIGRNAPELRELLPKDEDLTDRLKHLADSHDLFAQALGRKSQRSTLARIHAMKFYELSQSYQSFVRVGLDLVEELVWVNDFISAREAFERNIFPILQGAGLAGPVLEARALYAVVLAYCGDHDAAANEVERLLPFEDAMDPNHRAAFQEQKAIIREVRRKGGPPQRQVVIPAPLQALFDQRRGAPREVEPRKKVGRNEKCPCGSGKKYKICHGR</sequence>
<dbReference type="AlphaFoldDB" id="A0A0A7PTQ9"/>
<keyword evidence="3" id="KW-1185">Reference proteome</keyword>
<proteinExistence type="predicted"/>
<dbReference type="Proteomes" id="UP000030907">
    <property type="component" value="Chromosome"/>
</dbReference>